<feature type="non-terminal residue" evidence="1">
    <location>
        <position position="155"/>
    </location>
</feature>
<organism evidence="1 2">
    <name type="scientific">Quercus rubra</name>
    <name type="common">Northern red oak</name>
    <name type="synonym">Quercus borealis</name>
    <dbReference type="NCBI Taxonomy" id="3512"/>
    <lineage>
        <taxon>Eukaryota</taxon>
        <taxon>Viridiplantae</taxon>
        <taxon>Streptophyta</taxon>
        <taxon>Embryophyta</taxon>
        <taxon>Tracheophyta</taxon>
        <taxon>Spermatophyta</taxon>
        <taxon>Magnoliopsida</taxon>
        <taxon>eudicotyledons</taxon>
        <taxon>Gunneridae</taxon>
        <taxon>Pentapetalae</taxon>
        <taxon>rosids</taxon>
        <taxon>fabids</taxon>
        <taxon>Fagales</taxon>
        <taxon>Fagaceae</taxon>
        <taxon>Quercus</taxon>
    </lineage>
</organism>
<dbReference type="PANTHER" id="PTHR33116:SF70">
    <property type="entry name" value="NON-LTR RETROELEMENT REVERSE TRANSCRIPTASE-LIKE PROTEIN"/>
    <property type="match status" value="1"/>
</dbReference>
<name>A0AAN7JB56_QUERU</name>
<dbReference type="Proteomes" id="UP001324115">
    <property type="component" value="Unassembled WGS sequence"/>
</dbReference>
<dbReference type="PANTHER" id="PTHR33116">
    <property type="entry name" value="REVERSE TRANSCRIPTASE ZINC-BINDING DOMAIN-CONTAINING PROTEIN-RELATED-RELATED"/>
    <property type="match status" value="1"/>
</dbReference>
<accession>A0AAN7JB56</accession>
<protein>
    <submittedName>
        <fullName evidence="1">Uncharacterized protein</fullName>
    </submittedName>
</protein>
<dbReference type="EMBL" id="JAXUIC010000002">
    <property type="protein sequence ID" value="KAK4604705.1"/>
    <property type="molecule type" value="Genomic_DNA"/>
</dbReference>
<evidence type="ECO:0000313" key="2">
    <source>
        <dbReference type="Proteomes" id="UP001324115"/>
    </source>
</evidence>
<comment type="caution">
    <text evidence="1">The sequence shown here is derived from an EMBL/GenBank/DDBJ whole genome shotgun (WGS) entry which is preliminary data.</text>
</comment>
<keyword evidence="2" id="KW-1185">Reference proteome</keyword>
<gene>
    <name evidence="1" type="ORF">RGQ29_012964</name>
</gene>
<reference evidence="1 2" key="1">
    <citation type="journal article" date="2023" name="G3 (Bethesda)">
        <title>A haplotype-resolved chromosome-scale genome for Quercus rubra L. provides insights into the genetics of adaptive traits for red oak species.</title>
        <authorList>
            <person name="Kapoor B."/>
            <person name="Jenkins J."/>
            <person name="Schmutz J."/>
            <person name="Zhebentyayeva T."/>
            <person name="Kuelheim C."/>
            <person name="Coggeshall M."/>
            <person name="Heim C."/>
            <person name="Lasky J.R."/>
            <person name="Leites L."/>
            <person name="Islam-Faridi N."/>
            <person name="Romero-Severson J."/>
            <person name="DeLeo V.L."/>
            <person name="Lucas S.M."/>
            <person name="Lazic D."/>
            <person name="Gailing O."/>
            <person name="Carlson J."/>
            <person name="Staton M."/>
        </authorList>
    </citation>
    <scope>NUCLEOTIDE SEQUENCE [LARGE SCALE GENOMIC DNA]</scope>
    <source>
        <strain evidence="1">Pseudo-F2</strain>
    </source>
</reference>
<feature type="non-terminal residue" evidence="1">
    <location>
        <position position="1"/>
    </location>
</feature>
<dbReference type="AlphaFoldDB" id="A0AAN7JB56"/>
<proteinExistence type="predicted"/>
<sequence length="155" mass="17718">VKEVLDKFCEELGQVISYEKSRIYFSPNISTNLKEKVCNNLGIQATSNLGKYLGFPLKHRRATQGQFNFVVEKVLTKLVGWKTKFLSFAKRTMLVNSVMNAIPNYVMQGAALLAHLCDKLDRINRDFLWGLTVEKRRLHLVGWNKVVKSKEEGGL</sequence>
<evidence type="ECO:0000313" key="1">
    <source>
        <dbReference type="EMBL" id="KAK4604705.1"/>
    </source>
</evidence>